<feature type="compositionally biased region" description="Polar residues" evidence="1">
    <location>
        <begin position="51"/>
        <end position="63"/>
    </location>
</feature>
<evidence type="ECO:0000313" key="4">
    <source>
        <dbReference type="Proteomes" id="UP001275084"/>
    </source>
</evidence>
<evidence type="ECO:0000256" key="1">
    <source>
        <dbReference type="SAM" id="MobiDB-lite"/>
    </source>
</evidence>
<accession>A0AAJ0MJQ5</accession>
<organism evidence="3 4">
    <name type="scientific">Lasiosphaeria hispida</name>
    <dbReference type="NCBI Taxonomy" id="260671"/>
    <lineage>
        <taxon>Eukaryota</taxon>
        <taxon>Fungi</taxon>
        <taxon>Dikarya</taxon>
        <taxon>Ascomycota</taxon>
        <taxon>Pezizomycotina</taxon>
        <taxon>Sordariomycetes</taxon>
        <taxon>Sordariomycetidae</taxon>
        <taxon>Sordariales</taxon>
        <taxon>Lasiosphaeriaceae</taxon>
        <taxon>Lasiosphaeria</taxon>
    </lineage>
</organism>
<protein>
    <submittedName>
        <fullName evidence="3">Uncharacterized protein</fullName>
    </submittedName>
</protein>
<dbReference type="Proteomes" id="UP001275084">
    <property type="component" value="Unassembled WGS sequence"/>
</dbReference>
<dbReference type="EMBL" id="JAUIQD010000001">
    <property type="protein sequence ID" value="KAK3363034.1"/>
    <property type="molecule type" value="Genomic_DNA"/>
</dbReference>
<keyword evidence="2" id="KW-0732">Signal</keyword>
<proteinExistence type="predicted"/>
<evidence type="ECO:0000256" key="2">
    <source>
        <dbReference type="SAM" id="SignalP"/>
    </source>
</evidence>
<feature type="compositionally biased region" description="Low complexity" evidence="1">
    <location>
        <begin position="19"/>
        <end position="29"/>
    </location>
</feature>
<reference evidence="3" key="1">
    <citation type="journal article" date="2023" name="Mol. Phylogenet. Evol.">
        <title>Genome-scale phylogeny and comparative genomics of the fungal order Sordariales.</title>
        <authorList>
            <person name="Hensen N."/>
            <person name="Bonometti L."/>
            <person name="Westerberg I."/>
            <person name="Brannstrom I.O."/>
            <person name="Guillou S."/>
            <person name="Cros-Aarteil S."/>
            <person name="Calhoun S."/>
            <person name="Haridas S."/>
            <person name="Kuo A."/>
            <person name="Mondo S."/>
            <person name="Pangilinan J."/>
            <person name="Riley R."/>
            <person name="LaButti K."/>
            <person name="Andreopoulos B."/>
            <person name="Lipzen A."/>
            <person name="Chen C."/>
            <person name="Yan M."/>
            <person name="Daum C."/>
            <person name="Ng V."/>
            <person name="Clum A."/>
            <person name="Steindorff A."/>
            <person name="Ohm R.A."/>
            <person name="Martin F."/>
            <person name="Silar P."/>
            <person name="Natvig D.O."/>
            <person name="Lalanne C."/>
            <person name="Gautier V."/>
            <person name="Ament-Velasquez S.L."/>
            <person name="Kruys A."/>
            <person name="Hutchinson M.I."/>
            <person name="Powell A.J."/>
            <person name="Barry K."/>
            <person name="Miller A.N."/>
            <person name="Grigoriev I.V."/>
            <person name="Debuchy R."/>
            <person name="Gladieux P."/>
            <person name="Hiltunen Thoren M."/>
            <person name="Johannesson H."/>
        </authorList>
    </citation>
    <scope>NUCLEOTIDE SEQUENCE</scope>
    <source>
        <strain evidence="3">CBS 955.72</strain>
    </source>
</reference>
<dbReference type="AlphaFoldDB" id="A0AAJ0MJQ5"/>
<keyword evidence="4" id="KW-1185">Reference proteome</keyword>
<feature type="region of interest" description="Disordered" evidence="1">
    <location>
        <begin position="19"/>
        <end position="82"/>
    </location>
</feature>
<comment type="caution">
    <text evidence="3">The sequence shown here is derived from an EMBL/GenBank/DDBJ whole genome shotgun (WGS) entry which is preliminary data.</text>
</comment>
<reference evidence="3" key="2">
    <citation type="submission" date="2023-06" db="EMBL/GenBank/DDBJ databases">
        <authorList>
            <consortium name="Lawrence Berkeley National Laboratory"/>
            <person name="Haridas S."/>
            <person name="Hensen N."/>
            <person name="Bonometti L."/>
            <person name="Westerberg I."/>
            <person name="Brannstrom I.O."/>
            <person name="Guillou S."/>
            <person name="Cros-Aarteil S."/>
            <person name="Calhoun S."/>
            <person name="Kuo A."/>
            <person name="Mondo S."/>
            <person name="Pangilinan J."/>
            <person name="Riley R."/>
            <person name="Labutti K."/>
            <person name="Andreopoulos B."/>
            <person name="Lipzen A."/>
            <person name="Chen C."/>
            <person name="Yanf M."/>
            <person name="Daum C."/>
            <person name="Ng V."/>
            <person name="Clum A."/>
            <person name="Steindorff A."/>
            <person name="Ohm R."/>
            <person name="Martin F."/>
            <person name="Silar P."/>
            <person name="Natvig D."/>
            <person name="Lalanne C."/>
            <person name="Gautier V."/>
            <person name="Ament-Velasquez S.L."/>
            <person name="Kruys A."/>
            <person name="Hutchinson M.I."/>
            <person name="Powell A.J."/>
            <person name="Barry K."/>
            <person name="Miller A.N."/>
            <person name="Grigoriev I.V."/>
            <person name="Debuchy R."/>
            <person name="Gladieux P."/>
            <person name="Thoren M.H."/>
            <person name="Johannesson H."/>
        </authorList>
    </citation>
    <scope>NUCLEOTIDE SEQUENCE</scope>
    <source>
        <strain evidence="3">CBS 955.72</strain>
    </source>
</reference>
<gene>
    <name evidence="3" type="ORF">B0T25DRAFT_526096</name>
</gene>
<sequence>MLLKPTLFLPILLATATAAPFPASAPQPQESTARGLNLLPNLGSKPATPVPGSSSKPPNTTTKAAGKPKPSLATKPSGSASKQDALTALLAKLLGRQTMGLDGLIGQSATSSAA</sequence>
<name>A0AAJ0MJQ5_9PEZI</name>
<feature type="chain" id="PRO_5042564985" evidence="2">
    <location>
        <begin position="19"/>
        <end position="114"/>
    </location>
</feature>
<feature type="signal peptide" evidence="2">
    <location>
        <begin position="1"/>
        <end position="18"/>
    </location>
</feature>
<evidence type="ECO:0000313" key="3">
    <source>
        <dbReference type="EMBL" id="KAK3363034.1"/>
    </source>
</evidence>